<dbReference type="InParanoid" id="F4WUK6"/>
<accession>F4WUK6</accession>
<evidence type="ECO:0000313" key="2">
    <source>
        <dbReference type="Proteomes" id="UP000007755"/>
    </source>
</evidence>
<keyword evidence="2" id="KW-1185">Reference proteome</keyword>
<proteinExistence type="predicted"/>
<dbReference type="AlphaFoldDB" id="F4WUK6"/>
<sequence length="167" mass="18745">MNSKSYCILRPYVFVCVMGLNIRAETAGKAGEASLEESQSCLILLSSAQFYSIFNSPRLSTKKLDVPNALAFLKSVNSPPEMPKEKKAIYRYLGKSEFIAFVLMLCIKRLWQPIQRQSSRSVVSALTTTLYSARAIDVLMQRLYGAGATDVLFQRLWQPLYSAKADD</sequence>
<organism evidence="2">
    <name type="scientific">Acromyrmex echinatior</name>
    <name type="common">Panamanian leafcutter ant</name>
    <name type="synonym">Acromyrmex octospinosus echinatior</name>
    <dbReference type="NCBI Taxonomy" id="103372"/>
    <lineage>
        <taxon>Eukaryota</taxon>
        <taxon>Metazoa</taxon>
        <taxon>Ecdysozoa</taxon>
        <taxon>Arthropoda</taxon>
        <taxon>Hexapoda</taxon>
        <taxon>Insecta</taxon>
        <taxon>Pterygota</taxon>
        <taxon>Neoptera</taxon>
        <taxon>Endopterygota</taxon>
        <taxon>Hymenoptera</taxon>
        <taxon>Apocrita</taxon>
        <taxon>Aculeata</taxon>
        <taxon>Formicoidea</taxon>
        <taxon>Formicidae</taxon>
        <taxon>Myrmicinae</taxon>
        <taxon>Acromyrmex</taxon>
    </lineage>
</organism>
<gene>
    <name evidence="1" type="ORF">G5I_09578</name>
</gene>
<protein>
    <submittedName>
        <fullName evidence="1">Uncharacterized protein</fullName>
    </submittedName>
</protein>
<dbReference type="EMBL" id="GL888370">
    <property type="protein sequence ID" value="EGI62113.1"/>
    <property type="molecule type" value="Genomic_DNA"/>
</dbReference>
<dbReference type="Proteomes" id="UP000007755">
    <property type="component" value="Unassembled WGS sequence"/>
</dbReference>
<name>F4WUK6_ACREC</name>
<evidence type="ECO:0000313" key="1">
    <source>
        <dbReference type="EMBL" id="EGI62113.1"/>
    </source>
</evidence>
<reference evidence="1" key="1">
    <citation type="submission" date="2011-02" db="EMBL/GenBank/DDBJ databases">
        <title>The genome of the leaf-cutting ant Acromyrmex echinatior suggests key adaptations to social evolution and fungus farming.</title>
        <authorList>
            <person name="Nygaard S."/>
            <person name="Zhang G."/>
        </authorList>
    </citation>
    <scope>NUCLEOTIDE SEQUENCE</scope>
</reference>